<evidence type="ECO:0000313" key="2">
    <source>
        <dbReference type="EMBL" id="EKC81747.1"/>
    </source>
</evidence>
<protein>
    <submittedName>
        <fullName evidence="2">ATP phosphoribosyltransferase, regulatory subunit</fullName>
    </submittedName>
</protein>
<feature type="domain" description="Class II Histidinyl-tRNA synthetase (HisRS)-like catalytic core" evidence="1">
    <location>
        <begin position="2"/>
        <end position="59"/>
    </location>
</feature>
<organism evidence="2">
    <name type="scientific">human gut metagenome</name>
    <dbReference type="NCBI Taxonomy" id="408170"/>
    <lineage>
        <taxon>unclassified sequences</taxon>
        <taxon>metagenomes</taxon>
        <taxon>organismal metagenomes</taxon>
    </lineage>
</organism>
<dbReference type="Gene3D" id="3.30.930.10">
    <property type="entry name" value="Bira Bifunctional Protein, Domain 2"/>
    <property type="match status" value="1"/>
</dbReference>
<dbReference type="GO" id="GO:0016757">
    <property type="term" value="F:glycosyltransferase activity"/>
    <property type="evidence" value="ECO:0007669"/>
    <property type="project" value="UniProtKB-KW"/>
</dbReference>
<comment type="caution">
    <text evidence="2">The sequence shown here is derived from an EMBL/GenBank/DDBJ whole genome shotgun (WGS) entry which is preliminary data.</text>
</comment>
<name>K1U8Y3_9ZZZZ</name>
<dbReference type="EMBL" id="AJWY01000011">
    <property type="protein sequence ID" value="EKC81747.1"/>
    <property type="molecule type" value="Genomic_DNA"/>
</dbReference>
<evidence type="ECO:0000259" key="1">
    <source>
        <dbReference type="Pfam" id="PF13393"/>
    </source>
</evidence>
<sequence>NLIIDLSLVHRSNYYTGIVFRGYTEGSGATVLQGGRYDGLIKEFGEDLPAIGFGVQTDDLARAALMRGEIEPQKASEVLVFGEDGYELAAVNLVRELSQKGVKSENSLCESRDEALKYAKERGIKKLFVISRDGVSEEEL</sequence>
<reference evidence="2" key="1">
    <citation type="journal article" date="2013" name="Environ. Microbiol.">
        <title>Microbiota from the distal guts of lean and obese adolescents exhibit partial functional redundancy besides clear differences in community structure.</title>
        <authorList>
            <person name="Ferrer M."/>
            <person name="Ruiz A."/>
            <person name="Lanza F."/>
            <person name="Haange S.B."/>
            <person name="Oberbach A."/>
            <person name="Till H."/>
            <person name="Bargiela R."/>
            <person name="Campoy C."/>
            <person name="Segura M.T."/>
            <person name="Richter M."/>
            <person name="von Bergen M."/>
            <person name="Seifert J."/>
            <person name="Suarez A."/>
        </authorList>
    </citation>
    <scope>NUCLEOTIDE SEQUENCE</scope>
</reference>
<dbReference type="AlphaFoldDB" id="K1U8Y3"/>
<keyword evidence="2" id="KW-0328">Glycosyltransferase</keyword>
<keyword evidence="2" id="KW-0808">Transferase</keyword>
<dbReference type="InterPro" id="IPR041715">
    <property type="entry name" value="HisRS-like_core"/>
</dbReference>
<dbReference type="PANTHER" id="PTHR11476:SF7">
    <property type="entry name" value="HISTIDINE--TRNA LIGASE"/>
    <property type="match status" value="1"/>
</dbReference>
<dbReference type="InterPro" id="IPR045864">
    <property type="entry name" value="aa-tRNA-synth_II/BPL/LPL"/>
</dbReference>
<dbReference type="PANTHER" id="PTHR11476">
    <property type="entry name" value="HISTIDYL-TRNA SYNTHETASE"/>
    <property type="match status" value="1"/>
</dbReference>
<dbReference type="SUPFAM" id="SSF55681">
    <property type="entry name" value="Class II aaRS and biotin synthetases"/>
    <property type="match status" value="1"/>
</dbReference>
<feature type="non-terminal residue" evidence="2">
    <location>
        <position position="1"/>
    </location>
</feature>
<accession>K1U8Y3</accession>
<proteinExistence type="predicted"/>
<dbReference type="Pfam" id="PF13393">
    <property type="entry name" value="tRNA-synt_His"/>
    <property type="match status" value="1"/>
</dbReference>
<gene>
    <name evidence="2" type="ORF">LEA_00015</name>
</gene>